<name>A0A5B8W2B1_9SPHI</name>
<dbReference type="Proteomes" id="UP000321362">
    <property type="component" value="Chromosome"/>
</dbReference>
<dbReference type="PROSITE" id="PS51257">
    <property type="entry name" value="PROKAR_LIPOPROTEIN"/>
    <property type="match status" value="1"/>
</dbReference>
<evidence type="ECO:0000259" key="6">
    <source>
        <dbReference type="Pfam" id="PF07980"/>
    </source>
</evidence>
<dbReference type="InterPro" id="IPR033985">
    <property type="entry name" value="SusD-like_N"/>
</dbReference>
<dbReference type="KEGG" id="mgk:FSB76_14080"/>
<dbReference type="EMBL" id="CP042437">
    <property type="protein sequence ID" value="QEC77016.1"/>
    <property type="molecule type" value="Genomic_DNA"/>
</dbReference>
<evidence type="ECO:0000256" key="4">
    <source>
        <dbReference type="ARBA" id="ARBA00023136"/>
    </source>
</evidence>
<evidence type="ECO:0000256" key="1">
    <source>
        <dbReference type="ARBA" id="ARBA00004442"/>
    </source>
</evidence>
<dbReference type="InterPro" id="IPR012944">
    <property type="entry name" value="SusD_RagB_dom"/>
</dbReference>
<dbReference type="OrthoDB" id="5694214at2"/>
<keyword evidence="3" id="KW-0732">Signal</keyword>
<evidence type="ECO:0000256" key="3">
    <source>
        <dbReference type="ARBA" id="ARBA00022729"/>
    </source>
</evidence>
<gene>
    <name evidence="8" type="ORF">FSB76_14080</name>
</gene>
<dbReference type="Gene3D" id="1.25.40.390">
    <property type="match status" value="1"/>
</dbReference>
<reference evidence="8 9" key="1">
    <citation type="journal article" date="2013" name="J. Microbiol.">
        <title>Mucilaginibacter ginsenosidivorax sp. nov., with ginsenoside converting activity isolated from sediment.</title>
        <authorList>
            <person name="Kim J.K."/>
            <person name="Choi T.E."/>
            <person name="Liu Q.M."/>
            <person name="Park H.Y."/>
            <person name="Yi T.H."/>
            <person name="Yoon M.H."/>
            <person name="Kim S.C."/>
            <person name="Im W.T."/>
        </authorList>
    </citation>
    <scope>NUCLEOTIDE SEQUENCE [LARGE SCALE GENOMIC DNA]</scope>
    <source>
        <strain evidence="8 9">KHI28</strain>
    </source>
</reference>
<proteinExistence type="inferred from homology"/>
<protein>
    <submittedName>
        <fullName evidence="8">RagB/SusD family nutrient uptake outer membrane protein</fullName>
    </submittedName>
</protein>
<organism evidence="8 9">
    <name type="scientific">Mucilaginibacter ginsenosidivorax</name>
    <dbReference type="NCBI Taxonomy" id="862126"/>
    <lineage>
        <taxon>Bacteria</taxon>
        <taxon>Pseudomonadati</taxon>
        <taxon>Bacteroidota</taxon>
        <taxon>Sphingobacteriia</taxon>
        <taxon>Sphingobacteriales</taxon>
        <taxon>Sphingobacteriaceae</taxon>
        <taxon>Mucilaginibacter</taxon>
    </lineage>
</organism>
<comment type="similarity">
    <text evidence="2">Belongs to the SusD family.</text>
</comment>
<dbReference type="Pfam" id="PF14322">
    <property type="entry name" value="SusD-like_3"/>
    <property type="match status" value="1"/>
</dbReference>
<evidence type="ECO:0000313" key="8">
    <source>
        <dbReference type="EMBL" id="QEC77016.1"/>
    </source>
</evidence>
<dbReference type="InterPro" id="IPR011990">
    <property type="entry name" value="TPR-like_helical_dom_sf"/>
</dbReference>
<comment type="subcellular location">
    <subcellularLocation>
        <location evidence="1">Cell outer membrane</location>
    </subcellularLocation>
</comment>
<feature type="domain" description="RagB/SusD" evidence="6">
    <location>
        <begin position="265"/>
        <end position="505"/>
    </location>
</feature>
<dbReference type="GO" id="GO:0009279">
    <property type="term" value="C:cell outer membrane"/>
    <property type="evidence" value="ECO:0007669"/>
    <property type="project" value="UniProtKB-SubCell"/>
</dbReference>
<evidence type="ECO:0000256" key="2">
    <source>
        <dbReference type="ARBA" id="ARBA00006275"/>
    </source>
</evidence>
<dbReference type="SUPFAM" id="SSF48452">
    <property type="entry name" value="TPR-like"/>
    <property type="match status" value="1"/>
</dbReference>
<dbReference type="Pfam" id="PF07980">
    <property type="entry name" value="SusD_RagB"/>
    <property type="match status" value="1"/>
</dbReference>
<feature type="domain" description="SusD-like N-terminal" evidence="7">
    <location>
        <begin position="40"/>
        <end position="221"/>
    </location>
</feature>
<evidence type="ECO:0000259" key="7">
    <source>
        <dbReference type="Pfam" id="PF14322"/>
    </source>
</evidence>
<dbReference type="AlphaFoldDB" id="A0A5B8W2B1"/>
<evidence type="ECO:0000256" key="5">
    <source>
        <dbReference type="ARBA" id="ARBA00023237"/>
    </source>
</evidence>
<keyword evidence="5" id="KW-0998">Cell outer membrane</keyword>
<keyword evidence="9" id="KW-1185">Reference proteome</keyword>
<sequence>MKNRIIITTILITSLFLGACKKTLELNPLDQIATSTFYKSKGDFDQALAAVYASLQPEEFAVGMGFRDCFTDNGYNQFNSGSSKDFVQGNFNPTTGGYETAIYNDSYTGIARVNLFLQNLGNYKGSDISDAQRKVYEGEVRFIRAFFYFQLYSIYGDVPLVLQPIDLSTQKQPKVPAAQVLTQITADLDYSIANLNTAAYYANGGHAAASSAKALKARVLLFAAYGKTGTPDPAILMQVRDICQDLMGQYKLSANFEDVFRDATQKNNTEIIFSVNFLSPNNTAPWDLYYGDYDACAPLQNMVDAFECTDGLPYGTSPLTDTKNQFNNRDPRLRKTVYADSVYFGPGKVYHPSNQRPTGYGTIKFLEPNNMPYGFSTLSQQDAVILRLAEVMLMYAEAQNEVVGPDANVYKAMADLRARVGMPPYPAGYTQAQMRERIRHERRIELAFEGLRHYDLLRWHIAGDILNNVKTSLIVYHFEDKFYKWPLPQTEIDKSGGVLVQNPDYK</sequence>
<accession>A0A5B8W2B1</accession>
<evidence type="ECO:0000313" key="9">
    <source>
        <dbReference type="Proteomes" id="UP000321362"/>
    </source>
</evidence>
<dbReference type="RefSeq" id="WP_147054339.1">
    <property type="nucleotide sequence ID" value="NZ_CP042437.1"/>
</dbReference>
<keyword evidence="4" id="KW-0472">Membrane</keyword>